<gene>
    <name evidence="2" type="ORF">LOTGIDRAFT_160932</name>
</gene>
<feature type="compositionally biased region" description="Polar residues" evidence="1">
    <location>
        <begin position="1"/>
        <end position="13"/>
    </location>
</feature>
<dbReference type="KEGG" id="lgi:LOTGIDRAFT_160932"/>
<dbReference type="GeneID" id="20238535"/>
<dbReference type="HOGENOM" id="CLU_148255_0_0_1"/>
<dbReference type="CTD" id="20238535"/>
<feature type="compositionally biased region" description="Low complexity" evidence="1">
    <location>
        <begin position="60"/>
        <end position="73"/>
    </location>
</feature>
<organism evidence="2 3">
    <name type="scientific">Lottia gigantea</name>
    <name type="common">Giant owl limpet</name>
    <dbReference type="NCBI Taxonomy" id="225164"/>
    <lineage>
        <taxon>Eukaryota</taxon>
        <taxon>Metazoa</taxon>
        <taxon>Spiralia</taxon>
        <taxon>Lophotrochozoa</taxon>
        <taxon>Mollusca</taxon>
        <taxon>Gastropoda</taxon>
        <taxon>Patellogastropoda</taxon>
        <taxon>Lottioidea</taxon>
        <taxon>Lottiidae</taxon>
        <taxon>Lottia</taxon>
    </lineage>
</organism>
<evidence type="ECO:0000313" key="2">
    <source>
        <dbReference type="EMBL" id="ESO95166.1"/>
    </source>
</evidence>
<evidence type="ECO:0000256" key="1">
    <source>
        <dbReference type="SAM" id="MobiDB-lite"/>
    </source>
</evidence>
<accession>V4ANG7</accession>
<feature type="compositionally biased region" description="Low complexity" evidence="1">
    <location>
        <begin position="84"/>
        <end position="96"/>
    </location>
</feature>
<name>V4ANG7_LOTGI</name>
<keyword evidence="3" id="KW-1185">Reference proteome</keyword>
<feature type="compositionally biased region" description="Polar residues" evidence="1">
    <location>
        <begin position="32"/>
        <end position="44"/>
    </location>
</feature>
<sequence length="124" mass="13795">MEAESQPVSTPNRHQLPLIADVRPTPKRKRTLSPSGLSTSQEPLSISKKPHTDRRTLPLPTFTATPSTPMTTPRSNPETPKPQRTTTRGRLSLTTSPHLQPVNIHVYRSGKKICRFALKNLEIG</sequence>
<dbReference type="EMBL" id="KB201701">
    <property type="protein sequence ID" value="ESO95166.1"/>
    <property type="molecule type" value="Genomic_DNA"/>
</dbReference>
<feature type="region of interest" description="Disordered" evidence="1">
    <location>
        <begin position="1"/>
        <end position="97"/>
    </location>
</feature>
<dbReference type="Proteomes" id="UP000030746">
    <property type="component" value="Unassembled WGS sequence"/>
</dbReference>
<dbReference type="RefSeq" id="XP_009054353.1">
    <property type="nucleotide sequence ID" value="XM_009056105.1"/>
</dbReference>
<dbReference type="AlphaFoldDB" id="V4ANG7"/>
<proteinExistence type="predicted"/>
<protein>
    <submittedName>
        <fullName evidence="2">Uncharacterized protein</fullName>
    </submittedName>
</protein>
<reference evidence="2 3" key="1">
    <citation type="journal article" date="2013" name="Nature">
        <title>Insights into bilaterian evolution from three spiralian genomes.</title>
        <authorList>
            <person name="Simakov O."/>
            <person name="Marletaz F."/>
            <person name="Cho S.J."/>
            <person name="Edsinger-Gonzales E."/>
            <person name="Havlak P."/>
            <person name="Hellsten U."/>
            <person name="Kuo D.H."/>
            <person name="Larsson T."/>
            <person name="Lv J."/>
            <person name="Arendt D."/>
            <person name="Savage R."/>
            <person name="Osoegawa K."/>
            <person name="de Jong P."/>
            <person name="Grimwood J."/>
            <person name="Chapman J.A."/>
            <person name="Shapiro H."/>
            <person name="Aerts A."/>
            <person name="Otillar R.P."/>
            <person name="Terry A.Y."/>
            <person name="Boore J.L."/>
            <person name="Grigoriev I.V."/>
            <person name="Lindberg D.R."/>
            <person name="Seaver E.C."/>
            <person name="Weisblat D.A."/>
            <person name="Putnam N.H."/>
            <person name="Rokhsar D.S."/>
        </authorList>
    </citation>
    <scope>NUCLEOTIDE SEQUENCE [LARGE SCALE GENOMIC DNA]</scope>
</reference>
<evidence type="ECO:0000313" key="3">
    <source>
        <dbReference type="Proteomes" id="UP000030746"/>
    </source>
</evidence>